<evidence type="ECO:0000256" key="1">
    <source>
        <dbReference type="ARBA" id="ARBA00004571"/>
    </source>
</evidence>
<feature type="domain" description="TonB-dependent receptor plug" evidence="13">
    <location>
        <begin position="149"/>
        <end position="227"/>
    </location>
</feature>
<dbReference type="SUPFAM" id="SSF56935">
    <property type="entry name" value="Porins"/>
    <property type="match status" value="1"/>
</dbReference>
<evidence type="ECO:0000313" key="15">
    <source>
        <dbReference type="Proteomes" id="UP000263900"/>
    </source>
</evidence>
<comment type="subcellular location">
    <subcellularLocation>
        <location evidence="1">Cell outer membrane</location>
        <topology evidence="1">Multi-pass membrane protein</topology>
    </subcellularLocation>
</comment>
<dbReference type="InterPro" id="IPR008969">
    <property type="entry name" value="CarboxyPept-like_regulatory"/>
</dbReference>
<evidence type="ECO:0000256" key="4">
    <source>
        <dbReference type="ARBA" id="ARBA00022692"/>
    </source>
</evidence>
<proteinExistence type="inferred from homology"/>
<evidence type="ECO:0000256" key="11">
    <source>
        <dbReference type="SAM" id="SignalP"/>
    </source>
</evidence>
<dbReference type="InterPro" id="IPR000531">
    <property type="entry name" value="Beta-barrel_TonB"/>
</dbReference>
<dbReference type="Pfam" id="PF07715">
    <property type="entry name" value="Plug"/>
    <property type="match status" value="1"/>
</dbReference>
<dbReference type="InterPro" id="IPR036942">
    <property type="entry name" value="Beta-barrel_TonB_sf"/>
</dbReference>
<sequence>MLRSTIRFLSLFLTLLTFHEASQAQAGKPLTISGYIRDAASGEALINATITVSPIGATVQSNSYGYFSITLPVGKYTVNVSYTGYSIYKTEIDLTASKTLEVPLQTAAAEMDQVVITGEKKLRRTNTVALGIQQMSMGQIKKIPAFMGEPDVVKAMLTLPGITSVGEGASGFNVRGGNVDENLIIMDEAPVYNSSHLLGFFSVFNPDAVKNVTLYKSAFPAEYGGRTSSVLDIRMKEGNNQKLTVNGGISSIFSRISVEGPIQKDKSSFIVAARRSYIDVLSKPFLKEKDRDNKLYFYDITAKGNLEINDKNTIYLSGYFGRDVFGFGGEAGFEWGNTTGTFRWNHLFSPRLFLNTSVYYSKYDYKLFFSSEKGAEVDEKYDWKSDIQTYGVKPTLTWYINNKHTLKTGVNVTYYNFYPGKGVATSEGVKNDITLKKRYGSEMAAHVEDTWKINRKWQVQAGVRVNHYAYLGNTTVYYFRDTTANVRKPLDREEVVTSKKPVVDWTFLEPRLSVRYELKKNTFLKAGYARSSQYLHLLSNTASPTPVDLYFPSTNNIKPSVTDQVSAGVVTIPESLPVEFSAEVFYKKMDDVLDFIDNSNLELNQLVEADLLTGQGRSWGVELEVKKETGKLQGWVNYTYSKSERKTPGISKGEWYLSRYDRTHVVNAALTYSYNKKWDFSTTFNLGSGTPATFPDVRLDVQGIPIPYNSTEKRNNYRLPAYHRLDIAATMKGRQGKKFKQEWVFGIYNVYARKNAYTVYFRQNEDEPQKKEAVKLSILGSIIPSITWNFKF</sequence>
<dbReference type="Pfam" id="PF00593">
    <property type="entry name" value="TonB_dep_Rec_b-barrel"/>
    <property type="match status" value="1"/>
</dbReference>
<organism evidence="14 15">
    <name type="scientific">Paraflavitalea soli</name>
    <dbReference type="NCBI Taxonomy" id="2315862"/>
    <lineage>
        <taxon>Bacteria</taxon>
        <taxon>Pseudomonadati</taxon>
        <taxon>Bacteroidota</taxon>
        <taxon>Chitinophagia</taxon>
        <taxon>Chitinophagales</taxon>
        <taxon>Chitinophagaceae</taxon>
        <taxon>Paraflavitalea</taxon>
    </lineage>
</organism>
<dbReference type="KEGG" id="pseg:D3H65_23420"/>
<dbReference type="OrthoDB" id="9803050at2"/>
<dbReference type="Proteomes" id="UP000263900">
    <property type="component" value="Chromosome"/>
</dbReference>
<keyword evidence="2" id="KW-0813">Transport</keyword>
<dbReference type="InterPro" id="IPR012910">
    <property type="entry name" value="Plug_dom"/>
</dbReference>
<evidence type="ECO:0000256" key="10">
    <source>
        <dbReference type="RuleBase" id="RU003357"/>
    </source>
</evidence>
<evidence type="ECO:0000256" key="9">
    <source>
        <dbReference type="ARBA" id="ARBA00023237"/>
    </source>
</evidence>
<name>A0A3B7N3F7_9BACT</name>
<dbReference type="GO" id="GO:0009279">
    <property type="term" value="C:cell outer membrane"/>
    <property type="evidence" value="ECO:0007669"/>
    <property type="project" value="UniProtKB-SubCell"/>
</dbReference>
<dbReference type="GO" id="GO:0015344">
    <property type="term" value="F:siderophore uptake transmembrane transporter activity"/>
    <property type="evidence" value="ECO:0007669"/>
    <property type="project" value="TreeGrafter"/>
</dbReference>
<keyword evidence="5 11" id="KW-0732">Signal</keyword>
<accession>A0A3B7N3F7</accession>
<dbReference type="Gene3D" id="2.60.40.1120">
    <property type="entry name" value="Carboxypeptidase-like, regulatory domain"/>
    <property type="match status" value="1"/>
</dbReference>
<dbReference type="Gene3D" id="2.40.170.20">
    <property type="entry name" value="TonB-dependent receptor, beta-barrel domain"/>
    <property type="match status" value="1"/>
</dbReference>
<protein>
    <submittedName>
        <fullName evidence="14">TonB-dependent receptor</fullName>
    </submittedName>
</protein>
<dbReference type="InterPro" id="IPR037066">
    <property type="entry name" value="Plug_dom_sf"/>
</dbReference>
<comment type="similarity">
    <text evidence="10">Belongs to the TonB-dependent receptor family.</text>
</comment>
<evidence type="ECO:0000256" key="2">
    <source>
        <dbReference type="ARBA" id="ARBA00022448"/>
    </source>
</evidence>
<dbReference type="PANTHER" id="PTHR30069">
    <property type="entry name" value="TONB-DEPENDENT OUTER MEMBRANE RECEPTOR"/>
    <property type="match status" value="1"/>
</dbReference>
<evidence type="ECO:0000256" key="3">
    <source>
        <dbReference type="ARBA" id="ARBA00022452"/>
    </source>
</evidence>
<gene>
    <name evidence="14" type="ORF">D3H65_23420</name>
</gene>
<evidence type="ECO:0000256" key="5">
    <source>
        <dbReference type="ARBA" id="ARBA00022729"/>
    </source>
</evidence>
<evidence type="ECO:0000313" key="14">
    <source>
        <dbReference type="EMBL" id="AXY76761.1"/>
    </source>
</evidence>
<feature type="chain" id="PRO_5017768398" evidence="11">
    <location>
        <begin position="27"/>
        <end position="792"/>
    </location>
</feature>
<keyword evidence="3" id="KW-1134">Transmembrane beta strand</keyword>
<dbReference type="Pfam" id="PF13715">
    <property type="entry name" value="CarbopepD_reg_2"/>
    <property type="match status" value="1"/>
</dbReference>
<feature type="signal peptide" evidence="11">
    <location>
        <begin position="1"/>
        <end position="26"/>
    </location>
</feature>
<dbReference type="EMBL" id="CP032157">
    <property type="protein sequence ID" value="AXY76761.1"/>
    <property type="molecule type" value="Genomic_DNA"/>
</dbReference>
<evidence type="ECO:0000256" key="8">
    <source>
        <dbReference type="ARBA" id="ARBA00023170"/>
    </source>
</evidence>
<reference evidence="14 15" key="1">
    <citation type="submission" date="2018-09" db="EMBL/GenBank/DDBJ databases">
        <title>Genome sequencing of strain 6GH32-13.</title>
        <authorList>
            <person name="Weon H.-Y."/>
            <person name="Heo J."/>
            <person name="Kwon S.-W."/>
        </authorList>
    </citation>
    <scope>NUCLEOTIDE SEQUENCE [LARGE SCALE GENOMIC DNA]</scope>
    <source>
        <strain evidence="14 15">5GH32-13</strain>
    </source>
</reference>
<dbReference type="InterPro" id="IPR039426">
    <property type="entry name" value="TonB-dep_rcpt-like"/>
</dbReference>
<feature type="domain" description="TonB-dependent receptor-like beta-barrel" evidence="12">
    <location>
        <begin position="310"/>
        <end position="749"/>
    </location>
</feature>
<dbReference type="PANTHER" id="PTHR30069:SF29">
    <property type="entry name" value="HEMOGLOBIN AND HEMOGLOBIN-HAPTOGLOBIN-BINDING PROTEIN 1-RELATED"/>
    <property type="match status" value="1"/>
</dbReference>
<keyword evidence="9" id="KW-0998">Cell outer membrane</keyword>
<dbReference type="RefSeq" id="WP_119052638.1">
    <property type="nucleotide sequence ID" value="NZ_CP032157.1"/>
</dbReference>
<keyword evidence="4" id="KW-0812">Transmembrane</keyword>
<keyword evidence="15" id="KW-1185">Reference proteome</keyword>
<keyword evidence="6 10" id="KW-0798">TonB box</keyword>
<dbReference type="GO" id="GO:0044718">
    <property type="term" value="P:siderophore transmembrane transport"/>
    <property type="evidence" value="ECO:0007669"/>
    <property type="project" value="TreeGrafter"/>
</dbReference>
<evidence type="ECO:0000259" key="12">
    <source>
        <dbReference type="Pfam" id="PF00593"/>
    </source>
</evidence>
<keyword evidence="8 14" id="KW-0675">Receptor</keyword>
<evidence type="ECO:0000259" key="13">
    <source>
        <dbReference type="Pfam" id="PF07715"/>
    </source>
</evidence>
<dbReference type="SUPFAM" id="SSF49464">
    <property type="entry name" value="Carboxypeptidase regulatory domain-like"/>
    <property type="match status" value="1"/>
</dbReference>
<dbReference type="Gene3D" id="2.170.130.10">
    <property type="entry name" value="TonB-dependent receptor, plug domain"/>
    <property type="match status" value="1"/>
</dbReference>
<evidence type="ECO:0000256" key="7">
    <source>
        <dbReference type="ARBA" id="ARBA00023136"/>
    </source>
</evidence>
<keyword evidence="7 10" id="KW-0472">Membrane</keyword>
<dbReference type="AlphaFoldDB" id="A0A3B7N3F7"/>
<evidence type="ECO:0000256" key="6">
    <source>
        <dbReference type="ARBA" id="ARBA00023077"/>
    </source>
</evidence>